<evidence type="ECO:0000313" key="3">
    <source>
        <dbReference type="EMBL" id="MET3731215.1"/>
    </source>
</evidence>
<comment type="similarity">
    <text evidence="1 2">Belongs to the DegT/DnrJ/EryC1 family.</text>
</comment>
<dbReference type="GO" id="GO:0008483">
    <property type="term" value="F:transaminase activity"/>
    <property type="evidence" value="ECO:0007669"/>
    <property type="project" value="UniProtKB-KW"/>
</dbReference>
<proteinExistence type="inferred from homology"/>
<dbReference type="InterPro" id="IPR015424">
    <property type="entry name" value="PyrdxlP-dep_Trfase"/>
</dbReference>
<keyword evidence="3" id="KW-0808">Transferase</keyword>
<dbReference type="EC" id="2.6.1.109" evidence="3"/>
<dbReference type="Pfam" id="PF01041">
    <property type="entry name" value="DegT_DnrJ_EryC1"/>
    <property type="match status" value="1"/>
</dbReference>
<dbReference type="Gene3D" id="3.90.1150.10">
    <property type="entry name" value="Aspartate Aminotransferase, domain 1"/>
    <property type="match status" value="1"/>
</dbReference>
<protein>
    <submittedName>
        <fullName evidence="3">8-amino-3,8-dideoxy-alpha-D-manno-octulosonate transaminase</fullName>
        <ecNumber evidence="3">2.6.1.109</ecNumber>
    </submittedName>
</protein>
<sequence length="400" mass="45165">MPGFEIFGEEEKKHLNEVLDTGILMRYNFDGLRNQHWKAAEFEKAIADKIKSQYVHLVSSGTTALITAIKSLNIGAGDEIIMPSFTFVASFEAVLFTGAIPILVDIDDTLTMDPNEVEKAITPRTKAIMPVHMCGAMADMHAILTIAQKHQLYVLEDACQAIGAKIGNEYLGTMGTIGCFSFDFVKTITCGEGGAILTNQEDLYEFCHQYSDHGHDHIGKDRGAEKHPVTGLNFRISELHAAVGLGQWEKLDQILSKQREIKSALKNKLMHHQDIQFRRIIDENGDNASFLTLFFNSEEIAKKVSSELKQNGIASAYWFDNNWHYIRQWNHFFDVKNDTTLYKEQRNLLPDYANQDFSKSDEILKRTITLPLSLNLDEQKIEFIANSILDSIANLQSQSV</sequence>
<dbReference type="CDD" id="cd00616">
    <property type="entry name" value="AHBA_syn"/>
    <property type="match status" value="1"/>
</dbReference>
<organism evidence="3 4">
    <name type="scientific">Moheibacter stercoris</name>
    <dbReference type="NCBI Taxonomy" id="1628251"/>
    <lineage>
        <taxon>Bacteria</taxon>
        <taxon>Pseudomonadati</taxon>
        <taxon>Bacteroidota</taxon>
        <taxon>Flavobacteriia</taxon>
        <taxon>Flavobacteriales</taxon>
        <taxon>Weeksellaceae</taxon>
        <taxon>Moheibacter</taxon>
    </lineage>
</organism>
<reference evidence="3 4" key="1">
    <citation type="submission" date="2024-06" db="EMBL/GenBank/DDBJ databases">
        <title>Genomic Encyclopedia of Type Strains, Phase IV (KMG-IV): sequencing the most valuable type-strain genomes for metagenomic binning, comparative biology and taxonomic classification.</title>
        <authorList>
            <person name="Goeker M."/>
        </authorList>
    </citation>
    <scope>NUCLEOTIDE SEQUENCE [LARGE SCALE GENOMIC DNA]</scope>
    <source>
        <strain evidence="3 4">DSM 29388</strain>
    </source>
</reference>
<dbReference type="PANTHER" id="PTHR30244">
    <property type="entry name" value="TRANSAMINASE"/>
    <property type="match status" value="1"/>
</dbReference>
<dbReference type="RefSeq" id="WP_354507265.1">
    <property type="nucleotide sequence ID" value="NZ_JBEPMO010000003.1"/>
</dbReference>
<dbReference type="Proteomes" id="UP001549146">
    <property type="component" value="Unassembled WGS sequence"/>
</dbReference>
<keyword evidence="2" id="KW-0663">Pyridoxal phosphate</keyword>
<keyword evidence="3" id="KW-0032">Aminotransferase</keyword>
<dbReference type="Gene3D" id="3.40.640.10">
    <property type="entry name" value="Type I PLP-dependent aspartate aminotransferase-like (Major domain)"/>
    <property type="match status" value="1"/>
</dbReference>
<dbReference type="InterPro" id="IPR000653">
    <property type="entry name" value="DegT/StrS_aminotransferase"/>
</dbReference>
<evidence type="ECO:0000256" key="2">
    <source>
        <dbReference type="RuleBase" id="RU004508"/>
    </source>
</evidence>
<dbReference type="SUPFAM" id="SSF53383">
    <property type="entry name" value="PLP-dependent transferases"/>
    <property type="match status" value="1"/>
</dbReference>
<comment type="caution">
    <text evidence="3">The sequence shown here is derived from an EMBL/GenBank/DDBJ whole genome shotgun (WGS) entry which is preliminary data.</text>
</comment>
<name>A0ABV2LRL1_9FLAO</name>
<dbReference type="PANTHER" id="PTHR30244:SF34">
    <property type="entry name" value="DTDP-4-AMINO-4,6-DIDEOXYGALACTOSE TRANSAMINASE"/>
    <property type="match status" value="1"/>
</dbReference>
<keyword evidence="4" id="KW-1185">Reference proteome</keyword>
<gene>
    <name evidence="3" type="ORF">ABID46_000782</name>
</gene>
<dbReference type="InterPro" id="IPR015422">
    <property type="entry name" value="PyrdxlP-dep_Trfase_small"/>
</dbReference>
<evidence type="ECO:0000256" key="1">
    <source>
        <dbReference type="ARBA" id="ARBA00037999"/>
    </source>
</evidence>
<dbReference type="EMBL" id="JBEPMO010000003">
    <property type="protein sequence ID" value="MET3731215.1"/>
    <property type="molecule type" value="Genomic_DNA"/>
</dbReference>
<evidence type="ECO:0000313" key="4">
    <source>
        <dbReference type="Proteomes" id="UP001549146"/>
    </source>
</evidence>
<accession>A0ABV2LRL1</accession>
<dbReference type="InterPro" id="IPR015421">
    <property type="entry name" value="PyrdxlP-dep_Trfase_major"/>
</dbReference>
<dbReference type="PIRSF" id="PIRSF000390">
    <property type="entry name" value="PLP_StrS"/>
    <property type="match status" value="1"/>
</dbReference>